<evidence type="ECO:0000259" key="7">
    <source>
        <dbReference type="Pfam" id="PF00394"/>
    </source>
</evidence>
<organism evidence="10 11">
    <name type="scientific">Frankliniella occidentalis</name>
    <name type="common">Western flower thrips</name>
    <name type="synonym">Euthrips occidentalis</name>
    <dbReference type="NCBI Taxonomy" id="133901"/>
    <lineage>
        <taxon>Eukaryota</taxon>
        <taxon>Metazoa</taxon>
        <taxon>Ecdysozoa</taxon>
        <taxon>Arthropoda</taxon>
        <taxon>Hexapoda</taxon>
        <taxon>Insecta</taxon>
        <taxon>Pterygota</taxon>
        <taxon>Neoptera</taxon>
        <taxon>Paraneoptera</taxon>
        <taxon>Thysanoptera</taxon>
        <taxon>Terebrantia</taxon>
        <taxon>Thripoidea</taxon>
        <taxon>Thripidae</taxon>
        <taxon>Frankliniella</taxon>
    </lineage>
</organism>
<accession>A0A9C6TZA7</accession>
<comment type="similarity">
    <text evidence="1">Belongs to the multicopper oxidase family.</text>
</comment>
<dbReference type="Pfam" id="PF07732">
    <property type="entry name" value="Cu-oxidase_3"/>
    <property type="match status" value="1"/>
</dbReference>
<dbReference type="InterPro" id="IPR008972">
    <property type="entry name" value="Cupredoxin"/>
</dbReference>
<keyword evidence="6" id="KW-1133">Transmembrane helix</keyword>
<dbReference type="OrthoDB" id="2121828at2759"/>
<evidence type="ECO:0000256" key="1">
    <source>
        <dbReference type="ARBA" id="ARBA00010609"/>
    </source>
</evidence>
<keyword evidence="6" id="KW-0472">Membrane</keyword>
<dbReference type="Pfam" id="PF00394">
    <property type="entry name" value="Cu-oxidase"/>
    <property type="match status" value="1"/>
</dbReference>
<dbReference type="Gene3D" id="2.60.40.420">
    <property type="entry name" value="Cupredoxins - blue copper proteins"/>
    <property type="match status" value="3"/>
</dbReference>
<proteinExistence type="inferred from homology"/>
<evidence type="ECO:0000259" key="8">
    <source>
        <dbReference type="Pfam" id="PF07731"/>
    </source>
</evidence>
<name>A0A9C6TZA7_FRAOC</name>
<dbReference type="GO" id="GO:0005507">
    <property type="term" value="F:copper ion binding"/>
    <property type="evidence" value="ECO:0007669"/>
    <property type="project" value="InterPro"/>
</dbReference>
<feature type="transmembrane region" description="Helical" evidence="6">
    <location>
        <begin position="35"/>
        <end position="53"/>
    </location>
</feature>
<keyword evidence="6" id="KW-0812">Transmembrane</keyword>
<dbReference type="GO" id="GO:0016491">
    <property type="term" value="F:oxidoreductase activity"/>
    <property type="evidence" value="ECO:0007669"/>
    <property type="project" value="UniProtKB-KW"/>
</dbReference>
<dbReference type="CDD" id="cd13858">
    <property type="entry name" value="CuRO_1_tcLCC2_insect_like"/>
    <property type="match status" value="1"/>
</dbReference>
<keyword evidence="3" id="KW-0560">Oxidoreductase</keyword>
<dbReference type="InterPro" id="IPR001117">
    <property type="entry name" value="Cu-oxidase_2nd"/>
</dbReference>
<keyword evidence="10" id="KW-1185">Reference proteome</keyword>
<evidence type="ECO:0000259" key="9">
    <source>
        <dbReference type="Pfam" id="PF07732"/>
    </source>
</evidence>
<dbReference type="GO" id="GO:0006826">
    <property type="term" value="P:iron ion transport"/>
    <property type="evidence" value="ECO:0007669"/>
    <property type="project" value="TreeGrafter"/>
</dbReference>
<dbReference type="Proteomes" id="UP000504606">
    <property type="component" value="Unplaced"/>
</dbReference>
<evidence type="ECO:0000256" key="3">
    <source>
        <dbReference type="ARBA" id="ARBA00023002"/>
    </source>
</evidence>
<sequence>MVPRALVGASGRGEGGPVELCRCRVHGAEVRGRRWARWAPFSCLLVLVLFVLWCTPLPHPYYASCDRPCHELDSPMICRYKLSLEQYETLGPACGQCPANRSHCDAAQCVPGDMTRRAVLTANRMLPGPALRVCENDIVVVDVLNRAPGQALAVHWGGQSPREFPWMDGAPQVTQCPINTHTVFQYKFRASAAGTHLWAATGSPQAEAVFGPLVVRQADARDPHRQLYDEDVHLLTVSAFGGSLLVNGRAEQQASAPLVRGRRYRLRLLHGGGTPEVAGRPAPGPLPGPVTVSVSGLALLVVAVDGHAVRPRSTRALTLWPGERVDAVLSADQPPAAAAAAYRLVVQSVGGGLTEATIDLPFKEQEKRQRRAQYPSTPAPELADVEVVDSLEATDLEGLDALPEELSQDDVDVRLYLPFDFHPVAGLRGDLSGPQPPGKPGSGRPPLSPADLPWPRAVPRMCNISLALPASPLLTQPRDAERYDGEGGAAVCRGDRRPAACPSHLHGQADHSCECAHVIRVPLGSSVELVLADQGGDGGRAHVFRLHGHSFWVVGRGHKPAGAPGEEPQRGSWEALAAADRQGRLLRRHLLRPVRKDVASVPAHGACALRFIADNPGYWLLREQSFYRSSSGLGVILQVGEESDLPPIPSDFPKCGSFIGPEFFLM</sequence>
<gene>
    <name evidence="11" type="primary">LOC113218294</name>
</gene>
<dbReference type="InterPro" id="IPR045087">
    <property type="entry name" value="Cu-oxidase_fam"/>
</dbReference>
<feature type="domain" description="Plastocyanin-like" evidence="9">
    <location>
        <begin position="107"/>
        <end position="218"/>
    </location>
</feature>
<keyword evidence="4" id="KW-0186">Copper</keyword>
<dbReference type="AlphaFoldDB" id="A0A9C6TZA7"/>
<evidence type="ECO:0000313" key="10">
    <source>
        <dbReference type="Proteomes" id="UP000504606"/>
    </source>
</evidence>
<dbReference type="GeneID" id="113218294"/>
<dbReference type="RefSeq" id="XP_052121312.1">
    <property type="nucleotide sequence ID" value="XM_052265352.1"/>
</dbReference>
<dbReference type="PANTHER" id="PTHR11709">
    <property type="entry name" value="MULTI-COPPER OXIDASE"/>
    <property type="match status" value="1"/>
</dbReference>
<feature type="domain" description="Plastocyanin-like" evidence="7">
    <location>
        <begin position="254"/>
        <end position="336"/>
    </location>
</feature>
<evidence type="ECO:0000256" key="6">
    <source>
        <dbReference type="SAM" id="Phobius"/>
    </source>
</evidence>
<evidence type="ECO:0000256" key="5">
    <source>
        <dbReference type="SAM" id="MobiDB-lite"/>
    </source>
</evidence>
<dbReference type="InterPro" id="IPR011706">
    <property type="entry name" value="Cu-oxidase_C"/>
</dbReference>
<dbReference type="KEGG" id="foc:113218294"/>
<dbReference type="Pfam" id="PF07731">
    <property type="entry name" value="Cu-oxidase_2"/>
    <property type="match status" value="1"/>
</dbReference>
<dbReference type="SUPFAM" id="SSF49503">
    <property type="entry name" value="Cupredoxins"/>
    <property type="match status" value="3"/>
</dbReference>
<reference evidence="11" key="1">
    <citation type="submission" date="2025-08" db="UniProtKB">
        <authorList>
            <consortium name="RefSeq"/>
        </authorList>
    </citation>
    <scope>IDENTIFICATION</scope>
    <source>
        <tissue evidence="11">Whole organism</tissue>
    </source>
</reference>
<feature type="domain" description="Plastocyanin-like" evidence="8">
    <location>
        <begin position="512"/>
        <end position="637"/>
    </location>
</feature>
<keyword evidence="2" id="KW-0479">Metal-binding</keyword>
<dbReference type="InterPro" id="IPR011707">
    <property type="entry name" value="Cu-oxidase-like_N"/>
</dbReference>
<evidence type="ECO:0000256" key="4">
    <source>
        <dbReference type="ARBA" id="ARBA00023008"/>
    </source>
</evidence>
<protein>
    <submittedName>
        <fullName evidence="11">Uncharacterized protein LOC113218294 isoform X1</fullName>
    </submittedName>
</protein>
<evidence type="ECO:0000256" key="2">
    <source>
        <dbReference type="ARBA" id="ARBA00022723"/>
    </source>
</evidence>
<feature type="region of interest" description="Disordered" evidence="5">
    <location>
        <begin position="427"/>
        <end position="454"/>
    </location>
</feature>
<evidence type="ECO:0000313" key="11">
    <source>
        <dbReference type="RefSeq" id="XP_052121312.1"/>
    </source>
</evidence>
<dbReference type="GO" id="GO:0005886">
    <property type="term" value="C:plasma membrane"/>
    <property type="evidence" value="ECO:0007669"/>
    <property type="project" value="TreeGrafter"/>
</dbReference>
<dbReference type="PANTHER" id="PTHR11709:SF394">
    <property type="entry name" value="FI03373P-RELATED"/>
    <property type="match status" value="1"/>
</dbReference>